<sequence length="76" mass="8580">MIRLRPGRLALRHRLRGCFGSCKASMALWVRRCHSLGPGQFDRIPSLFGYEDNQACMPVQTAAPDCGRKRHAQARV</sequence>
<accession>A0A6A6BBJ4</accession>
<evidence type="ECO:0000313" key="2">
    <source>
        <dbReference type="Proteomes" id="UP000799438"/>
    </source>
</evidence>
<dbReference type="GeneID" id="54304240"/>
<dbReference type="Proteomes" id="UP000799438">
    <property type="component" value="Unassembled WGS sequence"/>
</dbReference>
<evidence type="ECO:0000313" key="1">
    <source>
        <dbReference type="EMBL" id="KAF2140605.1"/>
    </source>
</evidence>
<dbReference type="RefSeq" id="XP_033396318.1">
    <property type="nucleotide sequence ID" value="XM_033546733.1"/>
</dbReference>
<proteinExistence type="predicted"/>
<gene>
    <name evidence="1" type="ORF">K452DRAFT_48909</name>
</gene>
<protein>
    <submittedName>
        <fullName evidence="1">Uncharacterized protein</fullName>
    </submittedName>
</protein>
<dbReference type="EMBL" id="ML995489">
    <property type="protein sequence ID" value="KAF2140605.1"/>
    <property type="molecule type" value="Genomic_DNA"/>
</dbReference>
<dbReference type="AlphaFoldDB" id="A0A6A6BBJ4"/>
<organism evidence="1 2">
    <name type="scientific">Aplosporella prunicola CBS 121167</name>
    <dbReference type="NCBI Taxonomy" id="1176127"/>
    <lineage>
        <taxon>Eukaryota</taxon>
        <taxon>Fungi</taxon>
        <taxon>Dikarya</taxon>
        <taxon>Ascomycota</taxon>
        <taxon>Pezizomycotina</taxon>
        <taxon>Dothideomycetes</taxon>
        <taxon>Dothideomycetes incertae sedis</taxon>
        <taxon>Botryosphaeriales</taxon>
        <taxon>Aplosporellaceae</taxon>
        <taxon>Aplosporella</taxon>
    </lineage>
</organism>
<name>A0A6A6BBJ4_9PEZI</name>
<keyword evidence="2" id="KW-1185">Reference proteome</keyword>
<reference evidence="1" key="1">
    <citation type="journal article" date="2020" name="Stud. Mycol.">
        <title>101 Dothideomycetes genomes: a test case for predicting lifestyles and emergence of pathogens.</title>
        <authorList>
            <person name="Haridas S."/>
            <person name="Albert R."/>
            <person name="Binder M."/>
            <person name="Bloem J."/>
            <person name="Labutti K."/>
            <person name="Salamov A."/>
            <person name="Andreopoulos B."/>
            <person name="Baker S."/>
            <person name="Barry K."/>
            <person name="Bills G."/>
            <person name="Bluhm B."/>
            <person name="Cannon C."/>
            <person name="Castanera R."/>
            <person name="Culley D."/>
            <person name="Daum C."/>
            <person name="Ezra D."/>
            <person name="Gonzalez J."/>
            <person name="Henrissat B."/>
            <person name="Kuo A."/>
            <person name="Liang C."/>
            <person name="Lipzen A."/>
            <person name="Lutzoni F."/>
            <person name="Magnuson J."/>
            <person name="Mondo S."/>
            <person name="Nolan M."/>
            <person name="Ohm R."/>
            <person name="Pangilinan J."/>
            <person name="Park H.-J."/>
            <person name="Ramirez L."/>
            <person name="Alfaro M."/>
            <person name="Sun H."/>
            <person name="Tritt A."/>
            <person name="Yoshinaga Y."/>
            <person name="Zwiers L.-H."/>
            <person name="Turgeon B."/>
            <person name="Goodwin S."/>
            <person name="Spatafora J."/>
            <person name="Crous P."/>
            <person name="Grigoriev I."/>
        </authorList>
    </citation>
    <scope>NUCLEOTIDE SEQUENCE</scope>
    <source>
        <strain evidence="1">CBS 121167</strain>
    </source>
</reference>